<dbReference type="GO" id="GO:0004527">
    <property type="term" value="F:exonuclease activity"/>
    <property type="evidence" value="ECO:0007669"/>
    <property type="project" value="UniProtKB-KW"/>
</dbReference>
<evidence type="ECO:0000256" key="3">
    <source>
        <dbReference type="ARBA" id="ARBA00022679"/>
    </source>
</evidence>
<dbReference type="PROSITE" id="PS50887">
    <property type="entry name" value="GGDEF"/>
    <property type="match status" value="1"/>
</dbReference>
<keyword evidence="4" id="KW-0540">Nuclease</keyword>
<keyword evidence="10" id="KW-0051">Antiviral defense</keyword>
<evidence type="ECO:0000256" key="11">
    <source>
        <dbReference type="ARBA" id="ARBA00032922"/>
    </source>
</evidence>
<evidence type="ECO:0000256" key="8">
    <source>
        <dbReference type="ARBA" id="ARBA00022839"/>
    </source>
</evidence>
<evidence type="ECO:0000256" key="9">
    <source>
        <dbReference type="ARBA" id="ARBA00022840"/>
    </source>
</evidence>
<evidence type="ECO:0000313" key="14">
    <source>
        <dbReference type="Proteomes" id="UP000437131"/>
    </source>
</evidence>
<gene>
    <name evidence="13" type="primary">cas10</name>
    <name evidence="13" type="ORF">GGC33_09165</name>
</gene>
<keyword evidence="7" id="KW-0378">Hydrolase</keyword>
<dbReference type="GO" id="GO:0016740">
    <property type="term" value="F:transferase activity"/>
    <property type="evidence" value="ECO:0007669"/>
    <property type="project" value="UniProtKB-KW"/>
</dbReference>
<dbReference type="GO" id="GO:0005524">
    <property type="term" value="F:ATP binding"/>
    <property type="evidence" value="ECO:0007669"/>
    <property type="project" value="UniProtKB-KW"/>
</dbReference>
<evidence type="ECO:0000256" key="2">
    <source>
        <dbReference type="ARBA" id="ARBA00014333"/>
    </source>
</evidence>
<reference evidence="13 14" key="1">
    <citation type="submission" date="2019-11" db="EMBL/GenBank/DDBJ databases">
        <title>Isolation of a new High Light Tolerant Cyanobacteria.</title>
        <authorList>
            <person name="Dobson Z."/>
            <person name="Vaughn N."/>
            <person name="Vaughn M."/>
            <person name="Fromme P."/>
            <person name="Mazor Y."/>
        </authorList>
    </citation>
    <scope>NUCLEOTIDE SEQUENCE [LARGE SCALE GENOMIC DNA]</scope>
    <source>
        <strain evidence="13 14">0216</strain>
    </source>
</reference>
<feature type="domain" description="GGDEF" evidence="12">
    <location>
        <begin position="465"/>
        <end position="602"/>
    </location>
</feature>
<dbReference type="GO" id="GO:0004519">
    <property type="term" value="F:endonuclease activity"/>
    <property type="evidence" value="ECO:0007669"/>
    <property type="project" value="UniProtKB-KW"/>
</dbReference>
<dbReference type="NCBIfam" id="TIGR02578">
    <property type="entry name" value="cas_TM1811_Csm1"/>
    <property type="match status" value="1"/>
</dbReference>
<keyword evidence="6" id="KW-0255">Endonuclease</keyword>
<evidence type="ECO:0000256" key="5">
    <source>
        <dbReference type="ARBA" id="ARBA00022741"/>
    </source>
</evidence>
<protein>
    <recommendedName>
        <fullName evidence="2">CRISPR system single-strand-specific deoxyribonuclease Cas10/Csm1 (subtype III-A)</fullName>
    </recommendedName>
    <alternativeName>
        <fullName evidence="11">Cyclic oligoadenylate synthase</fullName>
    </alternativeName>
</protein>
<dbReference type="InterPro" id="IPR043128">
    <property type="entry name" value="Rev_trsase/Diguanyl_cyclase"/>
</dbReference>
<accession>A0A844GRI6</accession>
<dbReference type="EMBL" id="WMIA01000010">
    <property type="protein sequence ID" value="MTF39097.1"/>
    <property type="molecule type" value="Genomic_DNA"/>
</dbReference>
<proteinExistence type="inferred from homology"/>
<dbReference type="AlphaFoldDB" id="A0A844GRI6"/>
<evidence type="ECO:0000256" key="10">
    <source>
        <dbReference type="ARBA" id="ARBA00023118"/>
    </source>
</evidence>
<dbReference type="RefSeq" id="WP_155083844.1">
    <property type="nucleotide sequence ID" value="NZ_WMIA01000010.1"/>
</dbReference>
<dbReference type="Pfam" id="PF18211">
    <property type="entry name" value="Csm1_B"/>
    <property type="match status" value="1"/>
</dbReference>
<keyword evidence="9" id="KW-0067">ATP-binding</keyword>
<dbReference type="InterPro" id="IPR000160">
    <property type="entry name" value="GGDEF_dom"/>
</dbReference>
<comment type="caution">
    <text evidence="13">The sequence shown here is derived from an EMBL/GenBank/DDBJ whole genome shotgun (WGS) entry which is preliminary data.</text>
</comment>
<dbReference type="PANTHER" id="PTHR36528">
    <property type="entry name" value="CRISPR SYSTEM SINGLE-STRAND-SPECIFIC DEOXYRIBONUCLEASE CAS10/CSM1 (SUBTYPE III-A)"/>
    <property type="match status" value="1"/>
</dbReference>
<evidence type="ECO:0000259" key="12">
    <source>
        <dbReference type="PROSITE" id="PS50887"/>
    </source>
</evidence>
<comment type="similarity">
    <text evidence="1">Belongs to the CRISPR-associated Cas10/Csm1 family.</text>
</comment>
<organism evidence="13 14">
    <name type="scientific">Cyanobacterium aponinum 0216</name>
    <dbReference type="NCBI Taxonomy" id="2676140"/>
    <lineage>
        <taxon>Bacteria</taxon>
        <taxon>Bacillati</taxon>
        <taxon>Cyanobacteriota</taxon>
        <taxon>Cyanophyceae</taxon>
        <taxon>Oscillatoriophycideae</taxon>
        <taxon>Chroococcales</taxon>
        <taxon>Geminocystaceae</taxon>
        <taxon>Cyanobacterium</taxon>
    </lineage>
</organism>
<sequence>MENKEVTSHSIALSVLQEGIKKLAQWLELDFPSLPLMQHQAIIWAKEVMSWQNESEFKPLNLLFDSIHLQGYKRQENVHYLPPSIIKNESPILELPALEIPDISNFKKQVKEIIGNLNEEDLNNLSLLNLCLEKIGSYVSYGDNDIAYSDFVKSIVMIAVSLKNNPSADSIGLIGGDLSGIQKFIYTISADGALKSLRARSFFLELVTTEITQQLLTELNLPLTNVIYAGGGNLYILTNNNHEENKRITNIIKARFNDWFSKSYQGKMFLALDYITLPVDSLSNDKLSEYWQKIPKKLGKQKQQKFSNQIRDFLTPQPSYESCQVCHRDDQLKLKPLNPHDADSSSACWVCRTMFDLGSRLFKIKAIVRAKRAKNKSFKRTERVNKIVLPGYEYYLYENINKALSLVNSETIFLINNWDLSNYKNEKIKPILLGNYGKKTELENESGFMSAGEMVKIAENSGKIGRVAYLRMDVDNLGKIFAQGLGEKLNLPRLASLSRQMTYFFKVYLNTLATEKNYNLLFIYAGGDDLFISGVWNEVIDFAFEIYQSFRKYTGYNPSVTLSAGISFAGAKYPLYQSANESGEAEEKAKGNGRDSLGLFGEVFKWEEWLGKKDIHVNQLERLDNLREYLGGDVYLSLFGVKPIVDSLLKINKNINNSYSRNFIQNLLATAKIQEQKIKEAQKRKTGLIYEEEIDDLKYFLHLPKIAYTLTRLPNEVINHPQFEPIKTSLKSPYNSRYYRAIAIWLELLNRSS</sequence>
<dbReference type="InterPro" id="IPR052117">
    <property type="entry name" value="Cas10/Csm1_subtype-III-A"/>
</dbReference>
<evidence type="ECO:0000256" key="4">
    <source>
        <dbReference type="ARBA" id="ARBA00022722"/>
    </source>
</evidence>
<evidence type="ECO:0000256" key="7">
    <source>
        <dbReference type="ARBA" id="ARBA00022801"/>
    </source>
</evidence>
<evidence type="ECO:0000313" key="13">
    <source>
        <dbReference type="EMBL" id="MTF39097.1"/>
    </source>
</evidence>
<keyword evidence="8" id="KW-0269">Exonuclease</keyword>
<dbReference type="InterPro" id="IPR041062">
    <property type="entry name" value="Csm1_B"/>
</dbReference>
<evidence type="ECO:0000256" key="1">
    <source>
        <dbReference type="ARBA" id="ARBA00005700"/>
    </source>
</evidence>
<dbReference type="Gene3D" id="3.30.70.270">
    <property type="match status" value="1"/>
</dbReference>
<dbReference type="Pfam" id="PF22335">
    <property type="entry name" value="Cas10-Cmr2_palm2"/>
    <property type="match status" value="1"/>
</dbReference>
<keyword evidence="3" id="KW-0808">Transferase</keyword>
<evidence type="ECO:0000256" key="6">
    <source>
        <dbReference type="ARBA" id="ARBA00022759"/>
    </source>
</evidence>
<dbReference type="Proteomes" id="UP000437131">
    <property type="component" value="Unassembled WGS sequence"/>
</dbReference>
<name>A0A844GRI6_9CHRO</name>
<dbReference type="GO" id="GO:0051607">
    <property type="term" value="P:defense response to virus"/>
    <property type="evidence" value="ECO:0007669"/>
    <property type="project" value="UniProtKB-KW"/>
</dbReference>
<dbReference type="InterPro" id="IPR013408">
    <property type="entry name" value="Cas10/Csm1"/>
</dbReference>
<keyword evidence="5" id="KW-0547">Nucleotide-binding</keyword>
<dbReference type="PANTHER" id="PTHR36528:SF1">
    <property type="entry name" value="CRISPR SYSTEM SINGLE-STRAND-SPECIFIC DEOXYRIBONUCLEASE CAS10_CSM1 (SUBTYPE III-A)"/>
    <property type="match status" value="1"/>
</dbReference>
<dbReference type="InterPro" id="IPR054767">
    <property type="entry name" value="Cas10-Cmr2_palm2"/>
</dbReference>